<evidence type="ECO:0000313" key="7">
    <source>
        <dbReference type="Proteomes" id="UP000076078"/>
    </source>
</evidence>
<feature type="domain" description="B box-type" evidence="4">
    <location>
        <begin position="38"/>
        <end position="74"/>
    </location>
</feature>
<keyword evidence="2" id="KW-0862">Zinc</keyword>
<dbReference type="InterPro" id="IPR002083">
    <property type="entry name" value="MATH/TRAF_dom"/>
</dbReference>
<dbReference type="STRING" id="361077.A0A151ZDL5"/>
<evidence type="ECO:0000256" key="1">
    <source>
        <dbReference type="ARBA" id="ARBA00023054"/>
    </source>
</evidence>
<keyword evidence="2" id="KW-0479">Metal-binding</keyword>
<evidence type="ECO:0000256" key="2">
    <source>
        <dbReference type="PROSITE-ProRule" id="PRU00024"/>
    </source>
</evidence>
<accession>A0A151ZDL5</accession>
<feature type="region of interest" description="Disordered" evidence="3">
    <location>
        <begin position="1"/>
        <end position="26"/>
    </location>
</feature>
<dbReference type="PANTHER" id="PTHR46236:SF35">
    <property type="entry name" value="MATH DOMAIN-CONTAINING PROTEIN"/>
    <property type="match status" value="1"/>
</dbReference>
<keyword evidence="2" id="KW-0863">Zinc-finger</keyword>
<dbReference type="InParanoid" id="A0A151ZDL5"/>
<organism evidence="6 7">
    <name type="scientific">Tieghemostelium lacteum</name>
    <name type="common">Slime mold</name>
    <name type="synonym">Dictyostelium lacteum</name>
    <dbReference type="NCBI Taxonomy" id="361077"/>
    <lineage>
        <taxon>Eukaryota</taxon>
        <taxon>Amoebozoa</taxon>
        <taxon>Evosea</taxon>
        <taxon>Eumycetozoa</taxon>
        <taxon>Dictyostelia</taxon>
        <taxon>Dictyosteliales</taxon>
        <taxon>Raperosteliaceae</taxon>
        <taxon>Tieghemostelium</taxon>
    </lineage>
</organism>
<dbReference type="OrthoDB" id="2116871at2759"/>
<reference evidence="6 7" key="1">
    <citation type="submission" date="2015-12" db="EMBL/GenBank/DDBJ databases">
        <title>Dictyostelia acquired genes for synthesis and detection of signals that induce cell-type specialization by lateral gene transfer from prokaryotes.</title>
        <authorList>
            <person name="Gloeckner G."/>
            <person name="Schaap P."/>
        </authorList>
    </citation>
    <scope>NUCLEOTIDE SEQUENCE [LARGE SCALE GENOMIC DNA]</scope>
    <source>
        <strain evidence="6 7">TK</strain>
    </source>
</reference>
<dbReference type="Gene3D" id="2.60.210.10">
    <property type="entry name" value="Apoptosis, Tumor Necrosis Factor Receptor Associated Protein 2, Chain A"/>
    <property type="match status" value="1"/>
</dbReference>
<dbReference type="GO" id="GO:0008270">
    <property type="term" value="F:zinc ion binding"/>
    <property type="evidence" value="ECO:0007669"/>
    <property type="project" value="UniProtKB-KW"/>
</dbReference>
<keyword evidence="7" id="KW-1185">Reference proteome</keyword>
<dbReference type="Proteomes" id="UP000076078">
    <property type="component" value="Unassembled WGS sequence"/>
</dbReference>
<evidence type="ECO:0000259" key="5">
    <source>
        <dbReference type="PROSITE" id="PS50144"/>
    </source>
</evidence>
<dbReference type="SMART" id="SM00061">
    <property type="entry name" value="MATH"/>
    <property type="match status" value="1"/>
</dbReference>
<dbReference type="Pfam" id="PF22486">
    <property type="entry name" value="MATH_2"/>
    <property type="match status" value="1"/>
</dbReference>
<evidence type="ECO:0000313" key="6">
    <source>
        <dbReference type="EMBL" id="KYQ92052.1"/>
    </source>
</evidence>
<keyword evidence="1" id="KW-0175">Coiled coil</keyword>
<comment type="caution">
    <text evidence="6">The sequence shown here is derived from an EMBL/GenBank/DDBJ whole genome shotgun (WGS) entry which is preliminary data.</text>
</comment>
<protein>
    <submittedName>
        <fullName evidence="6">Meprin and TRAF domain-containing protein</fullName>
    </submittedName>
</protein>
<evidence type="ECO:0000259" key="4">
    <source>
        <dbReference type="PROSITE" id="PS50119"/>
    </source>
</evidence>
<feature type="compositionally biased region" description="Basic and acidic residues" evidence="3">
    <location>
        <begin position="14"/>
        <end position="26"/>
    </location>
</feature>
<name>A0A151ZDL5_TIELA</name>
<dbReference type="EMBL" id="LODT01000031">
    <property type="protein sequence ID" value="KYQ92052.1"/>
    <property type="molecule type" value="Genomic_DNA"/>
</dbReference>
<dbReference type="AlphaFoldDB" id="A0A151ZDL5"/>
<dbReference type="PANTHER" id="PTHR46236">
    <property type="entry name" value="TRAF-LIKE SUPERFAMILY PROTEIN"/>
    <property type="match status" value="1"/>
</dbReference>
<proteinExistence type="predicted"/>
<evidence type="ECO:0000256" key="3">
    <source>
        <dbReference type="SAM" id="MobiDB-lite"/>
    </source>
</evidence>
<dbReference type="Gene3D" id="3.30.160.60">
    <property type="entry name" value="Classic Zinc Finger"/>
    <property type="match status" value="1"/>
</dbReference>
<sequence>MSTNPPTNNNNNNDESKSSIDKDNKKEQIILPINDDSCKSEKHKSTIDMYCKECNKFICLKCFKNHLSHATNNIMVITDLVEERPKIIEDLRIFSKETEHKKIQNDEIFKSSVQDPYDQNFLKISNYFRSVHDALHFKEVELKRELSSHYDENRENYIKLVSKMEHDIKNSNILFKELKINQNMNNNSNNSSSSNNNNIYLDFFKNSVRSKMLLATEKSEYEFKYDTHLFQEGSTPVSKFTDLIELIHIDNESENQPRKSPEPQSLFPLIIKEFSKIKTPFYTSSFKVLNFTLSVYIYPKGNKDQGNSLSLYLDVVGERNSSFKVKIKFIMEIENHFSKMRNIKRTTEYIFREDSARWGYKSFIPFSQLHDPELGYLLDDTLLINIDIINATIVE</sequence>
<dbReference type="PROSITE" id="PS50119">
    <property type="entry name" value="ZF_BBOX"/>
    <property type="match status" value="1"/>
</dbReference>
<feature type="domain" description="MATH" evidence="5">
    <location>
        <begin position="264"/>
        <end position="388"/>
    </location>
</feature>
<dbReference type="InterPro" id="IPR008974">
    <property type="entry name" value="TRAF-like"/>
</dbReference>
<dbReference type="CDD" id="cd00121">
    <property type="entry name" value="MATH"/>
    <property type="match status" value="1"/>
</dbReference>
<feature type="compositionally biased region" description="Low complexity" evidence="3">
    <location>
        <begin position="1"/>
        <end position="13"/>
    </location>
</feature>
<dbReference type="InterPro" id="IPR050804">
    <property type="entry name" value="MCC"/>
</dbReference>
<dbReference type="SUPFAM" id="SSF49599">
    <property type="entry name" value="TRAF domain-like"/>
    <property type="match status" value="1"/>
</dbReference>
<gene>
    <name evidence="6" type="ORF">DLAC_06887</name>
</gene>
<dbReference type="SUPFAM" id="SSF57845">
    <property type="entry name" value="B-box zinc-binding domain"/>
    <property type="match status" value="1"/>
</dbReference>
<dbReference type="InterPro" id="IPR000315">
    <property type="entry name" value="Znf_B-box"/>
</dbReference>
<dbReference type="PROSITE" id="PS50144">
    <property type="entry name" value="MATH"/>
    <property type="match status" value="1"/>
</dbReference>